<accession>A0A226EHP9</accession>
<protein>
    <submittedName>
        <fullName evidence="2">Uncharacterized protein</fullName>
    </submittedName>
</protein>
<dbReference type="Proteomes" id="UP000198287">
    <property type="component" value="Unassembled WGS sequence"/>
</dbReference>
<comment type="caution">
    <text evidence="2">The sequence shown here is derived from an EMBL/GenBank/DDBJ whole genome shotgun (WGS) entry which is preliminary data.</text>
</comment>
<keyword evidence="3" id="KW-1185">Reference proteome</keyword>
<evidence type="ECO:0000313" key="3">
    <source>
        <dbReference type="Proteomes" id="UP000198287"/>
    </source>
</evidence>
<gene>
    <name evidence="2" type="ORF">Fcan01_07229</name>
</gene>
<name>A0A226EHP9_FOLCA</name>
<feature type="region of interest" description="Disordered" evidence="1">
    <location>
        <begin position="17"/>
        <end position="43"/>
    </location>
</feature>
<dbReference type="AlphaFoldDB" id="A0A226EHP9"/>
<dbReference type="EMBL" id="LNIX01000003">
    <property type="protein sequence ID" value="OXA57185.1"/>
    <property type="molecule type" value="Genomic_DNA"/>
</dbReference>
<evidence type="ECO:0000256" key="1">
    <source>
        <dbReference type="SAM" id="MobiDB-lite"/>
    </source>
</evidence>
<sequence>MLHICLVLHNSAQPSMYASNTSAHRGRPNEVMSESTKKSEELPPSHYKRECRKFCMLSSFLTTQSTPQSLPKEFRMKFTLCLCIALAVWCMVDAMPQQRFNNNNNNRGPNYRHVEPIYSYGLDTSNGQYAKFNGPVKGIPAGHGGGRFGAADCLLCG</sequence>
<reference evidence="2 3" key="1">
    <citation type="submission" date="2015-12" db="EMBL/GenBank/DDBJ databases">
        <title>The genome of Folsomia candida.</title>
        <authorList>
            <person name="Faddeeva A."/>
            <person name="Derks M.F."/>
            <person name="Anvar Y."/>
            <person name="Smit S."/>
            <person name="Van Straalen N."/>
            <person name="Roelofs D."/>
        </authorList>
    </citation>
    <scope>NUCLEOTIDE SEQUENCE [LARGE SCALE GENOMIC DNA]</scope>
    <source>
        <strain evidence="2 3">VU population</strain>
        <tissue evidence="2">Whole body</tissue>
    </source>
</reference>
<dbReference type="OrthoDB" id="10530674at2759"/>
<evidence type="ECO:0000313" key="2">
    <source>
        <dbReference type="EMBL" id="OXA57185.1"/>
    </source>
</evidence>
<organism evidence="2 3">
    <name type="scientific">Folsomia candida</name>
    <name type="common">Springtail</name>
    <dbReference type="NCBI Taxonomy" id="158441"/>
    <lineage>
        <taxon>Eukaryota</taxon>
        <taxon>Metazoa</taxon>
        <taxon>Ecdysozoa</taxon>
        <taxon>Arthropoda</taxon>
        <taxon>Hexapoda</taxon>
        <taxon>Collembola</taxon>
        <taxon>Entomobryomorpha</taxon>
        <taxon>Isotomoidea</taxon>
        <taxon>Isotomidae</taxon>
        <taxon>Proisotominae</taxon>
        <taxon>Folsomia</taxon>
    </lineage>
</organism>
<proteinExistence type="predicted"/>